<dbReference type="PANTHER" id="PTHR41786">
    <property type="entry name" value="MOTILITY ACCESSORY FACTOR MAF"/>
    <property type="match status" value="1"/>
</dbReference>
<organism evidence="2 3">
    <name type="scientific">Thiomicrorhabdus immobilis</name>
    <dbReference type="NCBI Taxonomy" id="2791037"/>
    <lineage>
        <taxon>Bacteria</taxon>
        <taxon>Pseudomonadati</taxon>
        <taxon>Pseudomonadota</taxon>
        <taxon>Gammaproteobacteria</taxon>
        <taxon>Thiotrichales</taxon>
        <taxon>Piscirickettsiaceae</taxon>
        <taxon>Thiomicrorhabdus</taxon>
    </lineage>
</organism>
<evidence type="ECO:0000313" key="3">
    <source>
        <dbReference type="Proteomes" id="UP001054820"/>
    </source>
</evidence>
<sequence>MMQTPQIALTEFNETVLESYFPDVFQHTLSQTIYKNFVGLSLPEDKLFVVLGTDSGLLADYLSQIATPGQRFILLDHAPVIEWLKQNKEINPKMELYAFNDFNFEVLYETHQDYVIRNAIILLKSLVVDREMDLYQGLFRRYEEQFQRFRIDRVDNRDFKKVFDQQLENVCDLVHPLQVIKDRLKGEVPGIILGGGPSLDQIIPWLKVNQNKVWIFAASRICKRLLKEGITPDFIASLDPQPLIFEYSKEMYQFADQSILITGEHPYPRLIQQWKGLKTYTRRRFPWAKGSEDNFISDGPTVTNAMFGMAVYLGVSNLYLAGVDFCFTLDGVCHESGSIESQMGIRDYFDTQAINYRGEKVGTNIQLYDARNLFEEQFAKLSKTWTGLQAHNLNSGAAVVNGIDYQSIESLDLSVDKFDVVDVFKSELQDSIESQKQFLKFLTAELNRAKIWLEQIANKAKTGVHLTSILFKDVKKQPERINEVLKIKQQLENYVGVDYQTMVNYAYVDFMETLQPVESEEAMSQQEMTNALMGFFGGLQKGSEGFLERILSIRNEINFRKSEMDSSTHFPELAQQWLNKGVPGRFYVWLESIDEHGYEYYLSKFPNEVKELESAYEELVHDERKLKTRFESRLSDPQEYVLQVVKAFEQKMFHPIEKVIRQLQSLPKEHFQAVKLFAEGTLFELQNHPEQALEKYLEADPEKTKAYVLQRLFPLAFTLSKYDLALETLEVLCRYDKRYMPIFADSLALLGNVDGAIQTYQAYPLLKQDTNAVISLLKLYVQVGLVDLANTLLSEAEGSPLLDQQKLQSFVDDLNTSS</sequence>
<dbReference type="PANTHER" id="PTHR41786:SF1">
    <property type="entry name" value="6-HYDROXYMETHYLPTERIN DIPHOSPHOKINASE MPTE-LIKE DOMAIN-CONTAINING PROTEIN"/>
    <property type="match status" value="1"/>
</dbReference>
<name>A0ABN6CVD7_9GAMM</name>
<protein>
    <recommendedName>
        <fullName evidence="1">6-hydroxymethylpterin diphosphokinase MptE-like domain-containing protein</fullName>
    </recommendedName>
</protein>
<proteinExistence type="predicted"/>
<feature type="domain" description="6-hydroxymethylpterin diphosphokinase MptE-like" evidence="1">
    <location>
        <begin position="165"/>
        <end position="328"/>
    </location>
</feature>
<dbReference type="InterPro" id="IPR002826">
    <property type="entry name" value="MptE-like"/>
</dbReference>
<dbReference type="InterPro" id="IPR011990">
    <property type="entry name" value="TPR-like_helical_dom_sf"/>
</dbReference>
<evidence type="ECO:0000313" key="2">
    <source>
        <dbReference type="EMBL" id="BCN92976.1"/>
    </source>
</evidence>
<dbReference type="RefSeq" id="WP_237263758.1">
    <property type="nucleotide sequence ID" value="NZ_AP024202.1"/>
</dbReference>
<reference evidence="2" key="1">
    <citation type="journal article" date="2022" name="Arch. Microbiol.">
        <title>Thiomicrorhabdus immobilis sp. nov., a mesophilic sulfur-oxidizing bacterium isolated from sediment of a brackish lake in northern Japan.</title>
        <authorList>
            <person name="Kojima H."/>
            <person name="Mochizuki J."/>
            <person name="Kanda M."/>
            <person name="Watanabe T."/>
            <person name="Fukui M."/>
        </authorList>
    </citation>
    <scope>NUCLEOTIDE SEQUENCE</scope>
    <source>
        <strain evidence="2">Am19</strain>
    </source>
</reference>
<keyword evidence="3" id="KW-1185">Reference proteome</keyword>
<dbReference type="SUPFAM" id="SSF48452">
    <property type="entry name" value="TPR-like"/>
    <property type="match status" value="1"/>
</dbReference>
<dbReference type="Proteomes" id="UP001054820">
    <property type="component" value="Chromosome"/>
</dbReference>
<accession>A0ABN6CVD7</accession>
<dbReference type="Pfam" id="PF01973">
    <property type="entry name" value="MptE-like"/>
    <property type="match status" value="1"/>
</dbReference>
<dbReference type="Gene3D" id="1.25.40.10">
    <property type="entry name" value="Tetratricopeptide repeat domain"/>
    <property type="match status" value="1"/>
</dbReference>
<evidence type="ECO:0000259" key="1">
    <source>
        <dbReference type="Pfam" id="PF01973"/>
    </source>
</evidence>
<dbReference type="EMBL" id="AP024202">
    <property type="protein sequence ID" value="BCN92976.1"/>
    <property type="molecule type" value="Genomic_DNA"/>
</dbReference>
<gene>
    <name evidence="2" type="ORF">THMIRHAM_07610</name>
</gene>